<evidence type="ECO:0000259" key="1">
    <source>
        <dbReference type="Pfam" id="PF13090"/>
    </source>
</evidence>
<dbReference type="EMBL" id="CAFBMF010000084">
    <property type="protein sequence ID" value="CAB4906079.1"/>
    <property type="molecule type" value="Genomic_DNA"/>
</dbReference>
<gene>
    <name evidence="3" type="ORF">UFOPK2880_00511</name>
    <name evidence="4" type="ORF">UFOPK3494_01216</name>
</gene>
<evidence type="ECO:0000313" key="4">
    <source>
        <dbReference type="EMBL" id="CAB4906079.1"/>
    </source>
</evidence>
<evidence type="ECO:0000259" key="2">
    <source>
        <dbReference type="Pfam" id="PF17941"/>
    </source>
</evidence>
<organism evidence="3">
    <name type="scientific">freshwater metagenome</name>
    <dbReference type="NCBI Taxonomy" id="449393"/>
    <lineage>
        <taxon>unclassified sequences</taxon>
        <taxon>metagenomes</taxon>
        <taxon>ecological metagenomes</taxon>
    </lineage>
</organism>
<dbReference type="SUPFAM" id="SSF56024">
    <property type="entry name" value="Phospholipase D/nuclease"/>
    <property type="match status" value="2"/>
</dbReference>
<protein>
    <submittedName>
        <fullName evidence="3">Unannotated protein</fullName>
    </submittedName>
</protein>
<evidence type="ECO:0000313" key="3">
    <source>
        <dbReference type="EMBL" id="CAB4766190.1"/>
    </source>
</evidence>
<feature type="domain" description="Polyphosphate kinase C-terminal" evidence="2">
    <location>
        <begin position="46"/>
        <end position="212"/>
    </location>
</feature>
<name>A0A6J6V228_9ZZZZ</name>
<dbReference type="InterPro" id="IPR025200">
    <property type="entry name" value="PPK_C_dom2"/>
</dbReference>
<sequence length="407" mass="45530">MVPVNGLVDVTCLWQMHAVDRPDLKDDQWQPVTAGRLAAAEELDRSIFAVVRERALLLHHPYESFASSVEEFLSQAADDPRVQSIKMTLYRTSGDSPIARHLIRAAERGVQVAVLVELKARFDEATNVTWAKAFERAGVHVVYGVVGLKTHAKCVLVVREDSDGLRRYVHLGTGNYNSRTARLYEDLGYITSEPDITADAAQLFNHLTGYSRDVEYSRLLVAPDYLRSRLIDLIRGEGAMGEQGQITIKVNSLADAEMAEELYAASQKGAKVDLIIRGLCCLRAGVPGLSENIRVRSVLGRYLEHSRVFRFANGQGAGVPLHLIGSADLMGRNLDKRVEVLTPLTHPKHQDWLNKTFETLLSETAAAYELLPDDSWTRVGPALFEPHPQRILYEWAAHQQTRRISRE</sequence>
<proteinExistence type="predicted"/>
<dbReference type="InterPro" id="IPR003414">
    <property type="entry name" value="PP_kinase"/>
</dbReference>
<dbReference type="GO" id="GO:0008976">
    <property type="term" value="F:polyphosphate kinase activity"/>
    <property type="evidence" value="ECO:0007669"/>
    <property type="project" value="InterPro"/>
</dbReference>
<dbReference type="PANTHER" id="PTHR30218:SF0">
    <property type="entry name" value="POLYPHOSPHATE KINASE"/>
    <property type="match status" value="1"/>
</dbReference>
<accession>A0A6J6V228</accession>
<dbReference type="EMBL" id="CAEZZP010000020">
    <property type="protein sequence ID" value="CAB4766190.1"/>
    <property type="molecule type" value="Genomic_DNA"/>
</dbReference>
<dbReference type="GO" id="GO:0009358">
    <property type="term" value="C:polyphosphate kinase complex"/>
    <property type="evidence" value="ECO:0007669"/>
    <property type="project" value="InterPro"/>
</dbReference>
<dbReference type="Gene3D" id="3.30.870.10">
    <property type="entry name" value="Endonuclease Chain A"/>
    <property type="match status" value="2"/>
</dbReference>
<reference evidence="3" key="1">
    <citation type="submission" date="2020-05" db="EMBL/GenBank/DDBJ databases">
        <authorList>
            <person name="Chiriac C."/>
            <person name="Salcher M."/>
            <person name="Ghai R."/>
            <person name="Kavagutti S V."/>
        </authorList>
    </citation>
    <scope>NUCLEOTIDE SEQUENCE</scope>
</reference>
<dbReference type="PANTHER" id="PTHR30218">
    <property type="entry name" value="POLYPHOSPHATE KINASE"/>
    <property type="match status" value="1"/>
</dbReference>
<dbReference type="Pfam" id="PF13090">
    <property type="entry name" value="PP_kinase_C"/>
    <property type="match status" value="1"/>
</dbReference>
<feature type="domain" description="Polyphosphate kinase C-terminal" evidence="1">
    <location>
        <begin position="219"/>
        <end position="380"/>
    </location>
</feature>
<dbReference type="NCBIfam" id="TIGR03705">
    <property type="entry name" value="poly_P_kin"/>
    <property type="match status" value="1"/>
</dbReference>
<dbReference type="AlphaFoldDB" id="A0A6J6V228"/>
<dbReference type="GO" id="GO:0006799">
    <property type="term" value="P:polyphosphate biosynthetic process"/>
    <property type="evidence" value="ECO:0007669"/>
    <property type="project" value="InterPro"/>
</dbReference>
<dbReference type="InterPro" id="IPR041108">
    <property type="entry name" value="PP_kinase_C_1"/>
</dbReference>
<dbReference type="Pfam" id="PF17941">
    <property type="entry name" value="PP_kinase_C_1"/>
    <property type="match status" value="1"/>
</dbReference>